<feature type="domain" description="BTB" evidence="2">
    <location>
        <begin position="500"/>
        <end position="560"/>
    </location>
</feature>
<evidence type="ECO:0000259" key="2">
    <source>
        <dbReference type="PROSITE" id="PS50097"/>
    </source>
</evidence>
<dbReference type="EMBL" id="AJWJ01000028">
    <property type="protein sequence ID" value="KAF2077468.1"/>
    <property type="molecule type" value="Genomic_DNA"/>
</dbReference>
<feature type="repeat" description="RCC1" evidence="1">
    <location>
        <begin position="233"/>
        <end position="287"/>
    </location>
</feature>
<proteinExistence type="predicted"/>
<protein>
    <recommendedName>
        <fullName evidence="2">BTB domain-containing protein</fullName>
    </recommendedName>
</protein>
<dbReference type="Proteomes" id="UP000695562">
    <property type="component" value="Unassembled WGS sequence"/>
</dbReference>
<dbReference type="Pfam" id="PF00651">
    <property type="entry name" value="BTB"/>
    <property type="match status" value="1"/>
</dbReference>
<name>A0A8J4Q064_9MYCE</name>
<dbReference type="PROSITE" id="PS50097">
    <property type="entry name" value="BTB"/>
    <property type="match status" value="1"/>
</dbReference>
<dbReference type="GO" id="GO:0005737">
    <property type="term" value="C:cytoplasm"/>
    <property type="evidence" value="ECO:0007669"/>
    <property type="project" value="TreeGrafter"/>
</dbReference>
<dbReference type="PANTHER" id="PTHR45982">
    <property type="entry name" value="REGULATOR OF CHROMOSOME CONDENSATION"/>
    <property type="match status" value="1"/>
</dbReference>
<keyword evidence="4" id="KW-1185">Reference proteome</keyword>
<dbReference type="OrthoDB" id="70707at2759"/>
<dbReference type="SUPFAM" id="SSF50985">
    <property type="entry name" value="RCC1/BLIP-II"/>
    <property type="match status" value="1"/>
</dbReference>
<dbReference type="SUPFAM" id="SSF54695">
    <property type="entry name" value="POZ domain"/>
    <property type="match status" value="1"/>
</dbReference>
<evidence type="ECO:0000313" key="4">
    <source>
        <dbReference type="Proteomes" id="UP000695562"/>
    </source>
</evidence>
<dbReference type="InterPro" id="IPR009091">
    <property type="entry name" value="RCC1/BLIP-II"/>
</dbReference>
<evidence type="ECO:0000256" key="1">
    <source>
        <dbReference type="PROSITE-ProRule" id="PRU00235"/>
    </source>
</evidence>
<dbReference type="InterPro" id="IPR051553">
    <property type="entry name" value="Ran_GTPase-activating"/>
</dbReference>
<reference evidence="3" key="1">
    <citation type="submission" date="2020-01" db="EMBL/GenBank/DDBJ databases">
        <title>Development of genomics and gene disruption for Polysphondylium violaceum indicates a role for the polyketide synthase stlB in stalk morphogenesis.</title>
        <authorList>
            <person name="Narita B."/>
            <person name="Kawabe Y."/>
            <person name="Kin K."/>
            <person name="Saito T."/>
            <person name="Gibbs R."/>
            <person name="Kuspa A."/>
            <person name="Muzny D."/>
            <person name="Queller D."/>
            <person name="Richards S."/>
            <person name="Strassman J."/>
            <person name="Sucgang R."/>
            <person name="Worley K."/>
            <person name="Schaap P."/>
        </authorList>
    </citation>
    <scope>NUCLEOTIDE SEQUENCE</scope>
    <source>
        <strain evidence="3">QSvi11</strain>
    </source>
</reference>
<dbReference type="InterPro" id="IPR011333">
    <property type="entry name" value="SKP1/BTB/POZ_sf"/>
</dbReference>
<comment type="caution">
    <text evidence="3">The sequence shown here is derived from an EMBL/GenBank/DDBJ whole genome shotgun (WGS) entry which is preliminary data.</text>
</comment>
<dbReference type="GO" id="GO:0005085">
    <property type="term" value="F:guanyl-nucleotide exchange factor activity"/>
    <property type="evidence" value="ECO:0007669"/>
    <property type="project" value="TreeGrafter"/>
</dbReference>
<dbReference type="Gene3D" id="2.130.10.30">
    <property type="entry name" value="Regulator of chromosome condensation 1/beta-lactamase-inhibitor protein II"/>
    <property type="match status" value="2"/>
</dbReference>
<organism evidence="3 4">
    <name type="scientific">Polysphondylium violaceum</name>
    <dbReference type="NCBI Taxonomy" id="133409"/>
    <lineage>
        <taxon>Eukaryota</taxon>
        <taxon>Amoebozoa</taxon>
        <taxon>Evosea</taxon>
        <taxon>Eumycetozoa</taxon>
        <taxon>Dictyostelia</taxon>
        <taxon>Dictyosteliales</taxon>
        <taxon>Dictyosteliaceae</taxon>
        <taxon>Polysphondylium</taxon>
    </lineage>
</organism>
<feature type="repeat" description="RCC1" evidence="1">
    <location>
        <begin position="733"/>
        <end position="782"/>
    </location>
</feature>
<dbReference type="Pfam" id="PF13540">
    <property type="entry name" value="RCC1_2"/>
    <property type="match status" value="2"/>
</dbReference>
<gene>
    <name evidence="3" type="ORF">CYY_001241</name>
</gene>
<dbReference type="PROSITE" id="PS50012">
    <property type="entry name" value="RCC1_3"/>
    <property type="match status" value="2"/>
</dbReference>
<dbReference type="InterPro" id="IPR000210">
    <property type="entry name" value="BTB/POZ_dom"/>
</dbReference>
<sequence length="1013" mass="114674">MIINPHKKIRASSANSLKEQHKNPSQPNLNLIKHYLECKQFEEALVVIKEWLKDYGLPNSKQLSKVSGFYINILIKLQRWDEGFEYLEEMITKQFKGSFVRLYTQLLEAKNHSEYSETYKPKSEMTGRFIPDIGTPPQGINKIAMYKSSYIYTATGSRYNVTLSQGQQISSPNRITMVSCGKYFYSILDEKGLIYNVGNEACVTNNSFPVVTLQRFTSIAAGGFFCTAVSNKGELFTWGKSVFGCLGHGLGTLDQEVHEITKVQFFDNKRIKKVSAFGWNTAAITEDGELYTWGRNHRGQIGIERAQVEECNRLFSSKVSKATFLPEIKISLSSVSTDYQPFVNKQRFSDIHISKDDGTVFYVHNIFLITLQNPKLTQYLVNLKSEKDNITHISFEDFLLQGYQLSHPEIANDEAKSFISNIVQSDTISNHGFEEFLYFLYTNRIKSSNYTNDLNTLADIFNFSPLKVFIEHKLIISVPPSASTKLTETLEYYLSSGQLSDIVLKAGDLSIPTHKVILAARSNYFKITDQTSVLELDEEDKKTIPSLLRYLYVDRFKFDSTNISGNDILSLLNLAIKYQLTRLQEGCQKLISGSVSVKNAINLLKYAEKNNIVQLKNFLICFISNNYSSIPKEEITALPSSVQALVHPVGDDVRVTGGQYEPLRILQDTIVTDVAVGEKMMVALDDQNKLYQLGRGSGDVFKPKLTTIALPTKEQVVSISCGSSHACVMTSDQKFYGWGAGFEGQLKTVRNKFFEDPVPISFDSISNNVTCGTHSTFVWSDNSEYPFPPSKGTPITYYDSNDVKVDISSIQISNDTSEVAAATNTESKISSSGDQPFDCILELISYSMEKSKLEDKEEEEQEQQAPEYKTLYVHSSKLPPHLLSKFAKASKTDGELVKLKLFEFPYEMVKTYFSYQYSSALSIQGNDFVEFINMAVLFKDYVLAKHLYEKIKYLLSPELTCNILISIYEKSYQDHLAFLVLFLIKYIKACRGDVIKTLEYQSLPYEVLTKLSS</sequence>
<dbReference type="Gene3D" id="3.30.710.10">
    <property type="entry name" value="Potassium Channel Kv1.1, Chain A"/>
    <property type="match status" value="2"/>
</dbReference>
<evidence type="ECO:0000313" key="3">
    <source>
        <dbReference type="EMBL" id="KAF2077468.1"/>
    </source>
</evidence>
<dbReference type="PANTHER" id="PTHR45982:SF1">
    <property type="entry name" value="REGULATOR OF CHROMOSOME CONDENSATION"/>
    <property type="match status" value="1"/>
</dbReference>
<accession>A0A8J4Q064</accession>
<dbReference type="SMART" id="SM00225">
    <property type="entry name" value="BTB"/>
    <property type="match status" value="2"/>
</dbReference>
<dbReference type="InterPro" id="IPR000408">
    <property type="entry name" value="Reg_chr_condens"/>
</dbReference>
<dbReference type="AlphaFoldDB" id="A0A8J4Q064"/>